<evidence type="ECO:0000313" key="3">
    <source>
        <dbReference type="Proteomes" id="UP000275267"/>
    </source>
</evidence>
<organism evidence="2 3">
    <name type="scientific">Panicum miliaceum</name>
    <name type="common">Proso millet</name>
    <name type="synonym">Broomcorn millet</name>
    <dbReference type="NCBI Taxonomy" id="4540"/>
    <lineage>
        <taxon>Eukaryota</taxon>
        <taxon>Viridiplantae</taxon>
        <taxon>Streptophyta</taxon>
        <taxon>Embryophyta</taxon>
        <taxon>Tracheophyta</taxon>
        <taxon>Spermatophyta</taxon>
        <taxon>Magnoliopsida</taxon>
        <taxon>Liliopsida</taxon>
        <taxon>Poales</taxon>
        <taxon>Poaceae</taxon>
        <taxon>PACMAD clade</taxon>
        <taxon>Panicoideae</taxon>
        <taxon>Panicodae</taxon>
        <taxon>Paniceae</taxon>
        <taxon>Panicinae</taxon>
        <taxon>Panicum</taxon>
        <taxon>Panicum sect. Panicum</taxon>
    </lineage>
</organism>
<dbReference type="AlphaFoldDB" id="A0A3L6S180"/>
<gene>
    <name evidence="2" type="ORF">C2845_PM09G09970</name>
</gene>
<evidence type="ECO:0000256" key="1">
    <source>
        <dbReference type="SAM" id="MobiDB-lite"/>
    </source>
</evidence>
<feature type="region of interest" description="Disordered" evidence="1">
    <location>
        <begin position="182"/>
        <end position="207"/>
    </location>
</feature>
<feature type="region of interest" description="Disordered" evidence="1">
    <location>
        <begin position="1"/>
        <end position="100"/>
    </location>
</feature>
<feature type="compositionally biased region" description="Acidic residues" evidence="1">
    <location>
        <begin position="83"/>
        <end position="93"/>
    </location>
</feature>
<name>A0A3L6S180_PANMI</name>
<dbReference type="EMBL" id="PQIB02000006">
    <property type="protein sequence ID" value="RLN12991.1"/>
    <property type="molecule type" value="Genomic_DNA"/>
</dbReference>
<comment type="caution">
    <text evidence="2">The sequence shown here is derived from an EMBL/GenBank/DDBJ whole genome shotgun (WGS) entry which is preliminary data.</text>
</comment>
<feature type="compositionally biased region" description="Gly residues" evidence="1">
    <location>
        <begin position="65"/>
        <end position="79"/>
    </location>
</feature>
<sequence>MTRKSVRQLARGTLHIDEPAAEIQEDNNGSGSDTSSDDGEESDENYKMSPRGIKRSGRFMRGNSSSGGPGAGSGIGGGNNDDQQGDDEKDEEQSCQPVFVTGVVMRRPSVPHDYVNTDYMKRGMTAKVRTEREKNQLNMRKGRSIEYRFQTKFHQDFYESAILSKKYKKDYHPEPTLAQVIQARQQDAAQGDDDEAAPDAAPHFPSA</sequence>
<proteinExistence type="predicted"/>
<protein>
    <submittedName>
        <fullName evidence="2">Uncharacterized protein</fullName>
    </submittedName>
</protein>
<evidence type="ECO:0000313" key="2">
    <source>
        <dbReference type="EMBL" id="RLN12991.1"/>
    </source>
</evidence>
<accession>A0A3L6S180</accession>
<dbReference type="Proteomes" id="UP000275267">
    <property type="component" value="Unassembled WGS sequence"/>
</dbReference>
<keyword evidence="3" id="KW-1185">Reference proteome</keyword>
<reference evidence="3" key="1">
    <citation type="journal article" date="2019" name="Nat. Commun.">
        <title>The genome of broomcorn millet.</title>
        <authorList>
            <person name="Zou C."/>
            <person name="Miki D."/>
            <person name="Li D."/>
            <person name="Tang Q."/>
            <person name="Xiao L."/>
            <person name="Rajput S."/>
            <person name="Deng P."/>
            <person name="Jia W."/>
            <person name="Huang R."/>
            <person name="Zhang M."/>
            <person name="Sun Y."/>
            <person name="Hu J."/>
            <person name="Fu X."/>
            <person name="Schnable P.S."/>
            <person name="Li F."/>
            <person name="Zhang H."/>
            <person name="Feng B."/>
            <person name="Zhu X."/>
            <person name="Liu R."/>
            <person name="Schnable J.C."/>
            <person name="Zhu J.-K."/>
            <person name="Zhang H."/>
        </authorList>
    </citation>
    <scope>NUCLEOTIDE SEQUENCE [LARGE SCALE GENOMIC DNA]</scope>
</reference>